<sequence length="60" mass="6675">MKISAKPGRPKLHQSEKKSKALLVRVDPQTRTAISALAQRQGTTVSEMTRKLMLHAIQHA</sequence>
<dbReference type="RefSeq" id="WP_395119887.1">
    <property type="nucleotide sequence ID" value="NZ_CP170721.1"/>
</dbReference>
<proteinExistence type="predicted"/>
<evidence type="ECO:0000256" key="1">
    <source>
        <dbReference type="SAM" id="MobiDB-lite"/>
    </source>
</evidence>
<name>A0AB74UUK2_9GAMM</name>
<evidence type="ECO:0008006" key="3">
    <source>
        <dbReference type="Google" id="ProtNLM"/>
    </source>
</evidence>
<reference evidence="2" key="1">
    <citation type="submission" date="2024-10" db="EMBL/GenBank/DDBJ databases">
        <authorList>
            <person name="Lesea H.P."/>
            <person name="Kuehl J.V."/>
            <person name="Chandonia J.-M."/>
        </authorList>
    </citation>
    <scope>NUCLEOTIDE SEQUENCE</scope>
    <source>
        <strain evidence="2">FW102-FHT14D07</strain>
    </source>
</reference>
<evidence type="ECO:0000313" key="2">
    <source>
        <dbReference type="EMBL" id="XIA18924.1"/>
    </source>
</evidence>
<feature type="region of interest" description="Disordered" evidence="1">
    <location>
        <begin position="1"/>
        <end position="22"/>
    </location>
</feature>
<dbReference type="AlphaFoldDB" id="A0AB74UUK2"/>
<accession>A0AB74UUK2</accession>
<gene>
    <name evidence="2" type="ORF">ACFYG5_01925</name>
</gene>
<organism evidence="2">
    <name type="scientific">Rhodanobacter sp. FW102-FHT14D07</name>
    <dbReference type="NCBI Taxonomy" id="3351462"/>
    <lineage>
        <taxon>Bacteria</taxon>
        <taxon>Pseudomonadati</taxon>
        <taxon>Pseudomonadota</taxon>
        <taxon>Gammaproteobacteria</taxon>
        <taxon>Lysobacterales</taxon>
        <taxon>Rhodanobacteraceae</taxon>
        <taxon>Rhodanobacter</taxon>
    </lineage>
</organism>
<dbReference type="EMBL" id="CP170721">
    <property type="protein sequence ID" value="XIA18924.1"/>
    <property type="molecule type" value="Genomic_DNA"/>
</dbReference>
<protein>
    <recommendedName>
        <fullName evidence="3">CopG family transcriptional regulator</fullName>
    </recommendedName>
</protein>